<name>A9VE68_MONBE</name>
<dbReference type="SUPFAM" id="SSF48403">
    <property type="entry name" value="Ankyrin repeat"/>
    <property type="match status" value="1"/>
</dbReference>
<feature type="compositionally biased region" description="Low complexity" evidence="3">
    <location>
        <begin position="416"/>
        <end position="446"/>
    </location>
</feature>
<feature type="region of interest" description="Disordered" evidence="3">
    <location>
        <begin position="416"/>
        <end position="459"/>
    </location>
</feature>
<evidence type="ECO:0000256" key="3">
    <source>
        <dbReference type="SAM" id="MobiDB-lite"/>
    </source>
</evidence>
<dbReference type="InParanoid" id="A9VE68"/>
<feature type="region of interest" description="Disordered" evidence="3">
    <location>
        <begin position="300"/>
        <end position="402"/>
    </location>
</feature>
<evidence type="ECO:0000313" key="4">
    <source>
        <dbReference type="EMBL" id="EDQ84178.1"/>
    </source>
</evidence>
<feature type="repeat" description="ANK" evidence="1">
    <location>
        <begin position="76"/>
        <end position="108"/>
    </location>
</feature>
<dbReference type="STRING" id="81824.A9VE68"/>
<accession>A9VE68</accession>
<dbReference type="KEGG" id="mbr:MONBRDRAFT_13063"/>
<dbReference type="PANTHER" id="PTHR24144:SF5">
    <property type="entry name" value="BTB DOMAIN-CONTAINING PROTEIN"/>
    <property type="match status" value="1"/>
</dbReference>
<feature type="compositionally biased region" description="Polar residues" evidence="3">
    <location>
        <begin position="300"/>
        <end position="322"/>
    </location>
</feature>
<feature type="compositionally biased region" description="Low complexity" evidence="3">
    <location>
        <begin position="339"/>
        <end position="359"/>
    </location>
</feature>
<dbReference type="PROSITE" id="PS50088">
    <property type="entry name" value="ANK_REPEAT"/>
    <property type="match status" value="2"/>
</dbReference>
<dbReference type="Proteomes" id="UP000001357">
    <property type="component" value="Unassembled WGS sequence"/>
</dbReference>
<sequence>MDDDGEQLYDACWSSEQQTQAVQLLTSWDQQRIRDAAQYKDENGNTPLLMACYRGHVKVVEMLLKHGADAKAKDGNGWTPLHCACQNGHVKVVEMLLTHGADAKAKTKAGVDVDIRADGDVTDETLRTIVCRGIELNVEELGAALEQMRKDMTEILDKHLLLDSRLRKDYEKEYERLRLKEDRTNRVKNWWVGHGSPAENALFDHIGQTPSLRQEFIQTEHGSNGELTFREDRVRVWLLYVRRFNELALTYTHIAGGLPPRASVYQGLSYKNGVGRQRAAFFAEKQLSILTRQEARGSVQTTLAEGESTSQPVVQSAAQPTPTKHAPTPSASIICVPVPSASGSTSSPARSAASSASGTLRRKRVPLAAESTCAPGSDDHDDGNGVATSPAPSTSKRTASDVTCTAAASSTAVQAAESPLPAAKRAASSDTRTATVVATATTRSEAPVSAAATPPNRHNVAPIFRPKSGTKKKYLMNYAAADKFIGVLKLMDDYCMRCTIRQAKPVLKAGHQCVSNRGCKRCHFEGHETRLKKCSVHLAYPDRACCYACGMPRKIRGWDTWDHRCRQSQGLDSGLSCLLLYSDCHSGLRDLSQRMGYNLKEMTLKDFDTRDLFVKWLYSSGPCPFPGRGHWRLVEFVFESARILLPNEAKAQVGPDSFR</sequence>
<dbReference type="PANTHER" id="PTHR24144">
    <property type="entry name" value="ANKYRIN REPEAT DOMAIN-CONTAINING PROTEIN 49"/>
    <property type="match status" value="1"/>
</dbReference>
<dbReference type="PROSITE" id="PS50297">
    <property type="entry name" value="ANK_REP_REGION"/>
    <property type="match status" value="2"/>
</dbReference>
<dbReference type="eggNOG" id="KOG4177">
    <property type="taxonomic scope" value="Eukaryota"/>
</dbReference>
<evidence type="ECO:0000313" key="5">
    <source>
        <dbReference type="Proteomes" id="UP000001357"/>
    </source>
</evidence>
<keyword evidence="2" id="KW-0175">Coiled coil</keyword>
<dbReference type="InterPro" id="IPR002110">
    <property type="entry name" value="Ankyrin_rpt"/>
</dbReference>
<feature type="compositionally biased region" description="Polar residues" evidence="3">
    <location>
        <begin position="386"/>
        <end position="397"/>
    </location>
</feature>
<feature type="coiled-coil region" evidence="2">
    <location>
        <begin position="131"/>
        <end position="187"/>
    </location>
</feature>
<feature type="repeat" description="ANK" evidence="1">
    <location>
        <begin position="43"/>
        <end position="75"/>
    </location>
</feature>
<dbReference type="Gene3D" id="1.25.40.20">
    <property type="entry name" value="Ankyrin repeat-containing domain"/>
    <property type="match status" value="1"/>
</dbReference>
<dbReference type="PRINTS" id="PR01415">
    <property type="entry name" value="ANKYRIN"/>
</dbReference>
<evidence type="ECO:0000256" key="1">
    <source>
        <dbReference type="PROSITE-ProRule" id="PRU00023"/>
    </source>
</evidence>
<keyword evidence="5" id="KW-1185">Reference proteome</keyword>
<keyword evidence="1" id="KW-0040">ANK repeat</keyword>
<dbReference type="AlphaFoldDB" id="A9VE68"/>
<evidence type="ECO:0000256" key="2">
    <source>
        <dbReference type="SAM" id="Coils"/>
    </source>
</evidence>
<dbReference type="GeneID" id="5896266"/>
<dbReference type="RefSeq" id="XP_001751008.1">
    <property type="nucleotide sequence ID" value="XM_001750956.1"/>
</dbReference>
<reference evidence="4 5" key="1">
    <citation type="journal article" date="2008" name="Nature">
        <title>The genome of the choanoflagellate Monosiga brevicollis and the origin of metazoans.</title>
        <authorList>
            <consortium name="JGI Sequencing"/>
            <person name="King N."/>
            <person name="Westbrook M.J."/>
            <person name="Young S.L."/>
            <person name="Kuo A."/>
            <person name="Abedin M."/>
            <person name="Chapman J."/>
            <person name="Fairclough S."/>
            <person name="Hellsten U."/>
            <person name="Isogai Y."/>
            <person name="Letunic I."/>
            <person name="Marr M."/>
            <person name="Pincus D."/>
            <person name="Putnam N."/>
            <person name="Rokas A."/>
            <person name="Wright K.J."/>
            <person name="Zuzow R."/>
            <person name="Dirks W."/>
            <person name="Good M."/>
            <person name="Goodstein D."/>
            <person name="Lemons D."/>
            <person name="Li W."/>
            <person name="Lyons J.B."/>
            <person name="Morris A."/>
            <person name="Nichols S."/>
            <person name="Richter D.J."/>
            <person name="Salamov A."/>
            <person name="Bork P."/>
            <person name="Lim W.A."/>
            <person name="Manning G."/>
            <person name="Miller W.T."/>
            <person name="McGinnis W."/>
            <person name="Shapiro H."/>
            <person name="Tjian R."/>
            <person name="Grigoriev I.V."/>
            <person name="Rokhsar D."/>
        </authorList>
    </citation>
    <scope>NUCLEOTIDE SEQUENCE [LARGE SCALE GENOMIC DNA]</scope>
    <source>
        <strain evidence="5">MX1 / ATCC 50154</strain>
    </source>
</reference>
<dbReference type="EMBL" id="CH991595">
    <property type="protein sequence ID" value="EDQ84178.1"/>
    <property type="molecule type" value="Genomic_DNA"/>
</dbReference>
<proteinExistence type="predicted"/>
<dbReference type="SMART" id="SM00248">
    <property type="entry name" value="ANK"/>
    <property type="match status" value="2"/>
</dbReference>
<dbReference type="InterPro" id="IPR036770">
    <property type="entry name" value="Ankyrin_rpt-contain_sf"/>
</dbReference>
<gene>
    <name evidence="4" type="ORF">MONBRDRAFT_13063</name>
</gene>
<protein>
    <submittedName>
        <fullName evidence="4">Uncharacterized protein</fullName>
    </submittedName>
</protein>
<dbReference type="Pfam" id="PF12796">
    <property type="entry name" value="Ank_2"/>
    <property type="match status" value="1"/>
</dbReference>
<organism evidence="4 5">
    <name type="scientific">Monosiga brevicollis</name>
    <name type="common">Choanoflagellate</name>
    <dbReference type="NCBI Taxonomy" id="81824"/>
    <lineage>
        <taxon>Eukaryota</taxon>
        <taxon>Choanoflagellata</taxon>
        <taxon>Craspedida</taxon>
        <taxon>Salpingoecidae</taxon>
        <taxon>Monosiga</taxon>
    </lineage>
</organism>